<dbReference type="CDD" id="cd02440">
    <property type="entry name" value="AdoMet_MTases"/>
    <property type="match status" value="1"/>
</dbReference>
<evidence type="ECO:0000256" key="1">
    <source>
        <dbReference type="ARBA" id="ARBA00009741"/>
    </source>
</evidence>
<evidence type="ECO:0000256" key="3">
    <source>
        <dbReference type="ARBA" id="ARBA00022603"/>
    </source>
</evidence>
<dbReference type="PANTHER" id="PTHR43648">
    <property type="entry name" value="ELECTRON TRANSFER FLAVOPROTEIN BETA SUBUNIT LYSINE METHYLTRANSFERASE"/>
    <property type="match status" value="1"/>
</dbReference>
<dbReference type="InterPro" id="IPR004498">
    <property type="entry name" value="Ribosomal_PrmA_MeTrfase"/>
</dbReference>
<keyword evidence="3 6" id="KW-0489">Methyltransferase</keyword>
<comment type="caution">
    <text evidence="8">The sequence shown here is derived from an EMBL/GenBank/DDBJ whole genome shotgun (WGS) entry which is preliminary data.</text>
</comment>
<dbReference type="NCBIfam" id="NF001785">
    <property type="entry name" value="PRK00517.2-2"/>
    <property type="match status" value="1"/>
</dbReference>
<gene>
    <name evidence="6 8" type="primary">prmA</name>
    <name evidence="7" type="ORF">QVN81_07560</name>
    <name evidence="8" type="ORF">QVN84_08865</name>
</gene>
<dbReference type="GO" id="GO:0005737">
    <property type="term" value="C:cytoplasm"/>
    <property type="evidence" value="ECO:0007669"/>
    <property type="project" value="UniProtKB-SubCell"/>
</dbReference>
<keyword evidence="2 6" id="KW-0963">Cytoplasm</keyword>
<dbReference type="Gene3D" id="3.40.50.150">
    <property type="entry name" value="Vaccinia Virus protein VP39"/>
    <property type="match status" value="1"/>
</dbReference>
<comment type="similarity">
    <text evidence="1 6">Belongs to the methyltransferase superfamily. PrmA family.</text>
</comment>
<dbReference type="Pfam" id="PF06325">
    <property type="entry name" value="PrmA"/>
    <property type="match status" value="1"/>
</dbReference>
<evidence type="ECO:0000256" key="4">
    <source>
        <dbReference type="ARBA" id="ARBA00022679"/>
    </source>
</evidence>
<comment type="subcellular location">
    <subcellularLocation>
        <location evidence="6">Cytoplasm</location>
    </subcellularLocation>
</comment>
<dbReference type="HAMAP" id="MF_00735">
    <property type="entry name" value="Methyltr_PrmA"/>
    <property type="match status" value="1"/>
</dbReference>
<keyword evidence="5 6" id="KW-0949">S-adenosyl-L-methionine</keyword>
<dbReference type="Proteomes" id="UP001167831">
    <property type="component" value="Unassembled WGS sequence"/>
</dbReference>
<comment type="catalytic activity">
    <reaction evidence="6">
        <text>L-lysyl-[protein] + 3 S-adenosyl-L-methionine = N(6),N(6),N(6)-trimethyl-L-lysyl-[protein] + 3 S-adenosyl-L-homocysteine + 3 H(+)</text>
        <dbReference type="Rhea" id="RHEA:54192"/>
        <dbReference type="Rhea" id="RHEA-COMP:9752"/>
        <dbReference type="Rhea" id="RHEA-COMP:13826"/>
        <dbReference type="ChEBI" id="CHEBI:15378"/>
        <dbReference type="ChEBI" id="CHEBI:29969"/>
        <dbReference type="ChEBI" id="CHEBI:57856"/>
        <dbReference type="ChEBI" id="CHEBI:59789"/>
        <dbReference type="ChEBI" id="CHEBI:61961"/>
    </reaction>
</comment>
<dbReference type="InterPro" id="IPR029063">
    <property type="entry name" value="SAM-dependent_MTases_sf"/>
</dbReference>
<evidence type="ECO:0000313" key="9">
    <source>
        <dbReference type="Proteomes" id="UP001167831"/>
    </source>
</evidence>
<keyword evidence="4 6" id="KW-0808">Transferase</keyword>
<accession>A0AAW7JUT6</accession>
<evidence type="ECO:0000256" key="5">
    <source>
        <dbReference type="ARBA" id="ARBA00022691"/>
    </source>
</evidence>
<organism evidence="8 10">
    <name type="scientific">Leyella lascolaii</name>
    <dbReference type="NCBI Taxonomy" id="1776379"/>
    <lineage>
        <taxon>Bacteria</taxon>
        <taxon>Pseudomonadati</taxon>
        <taxon>Bacteroidota</taxon>
        <taxon>Bacteroidia</taxon>
        <taxon>Bacteroidales</taxon>
        <taxon>Prevotellaceae</taxon>
        <taxon>Leyella</taxon>
    </lineage>
</organism>
<keyword evidence="8" id="KW-0689">Ribosomal protein</keyword>
<feature type="binding site" evidence="6">
    <location>
        <position position="165"/>
    </location>
    <ligand>
        <name>S-adenosyl-L-methionine</name>
        <dbReference type="ChEBI" id="CHEBI:59789"/>
    </ligand>
</feature>
<evidence type="ECO:0000313" key="8">
    <source>
        <dbReference type="EMBL" id="MDN0025625.1"/>
    </source>
</evidence>
<dbReference type="GO" id="GO:0032259">
    <property type="term" value="P:methylation"/>
    <property type="evidence" value="ECO:0007669"/>
    <property type="project" value="UniProtKB-KW"/>
</dbReference>
<dbReference type="EMBL" id="JAUEIE010000006">
    <property type="protein sequence ID" value="MDN0022872.1"/>
    <property type="molecule type" value="Genomic_DNA"/>
</dbReference>
<sequence>MEYVAVKFNITGADESLIQTASDLLVDAVSAVGFESFETVDENVVGYIRKDIYSNEALEMEIKSFPLSGISISYTENDIEDADWNSAWEDSGFEPISINGKMVIYDARHTGNEELAQLDAPGVMTIGIEAKQAFGTGTHQTTRMVIAELMKHRQFLEKGRMLDCGCGTGILSIAAAKLGAVSIIGYDVDEWSVNNSRHNAVLNGEQDKIRIFHGDSEVLGSISGKFDVVAANINRNILLGDMPRFCGKMNNGAVLILSGFYETDIPILTDKASELNLRETDRMTEDGWACLVLRSCM</sequence>
<name>A0AAW7JUT6_9BACT</name>
<dbReference type="InterPro" id="IPR050078">
    <property type="entry name" value="Ribosomal_L11_MeTrfase_PrmA"/>
</dbReference>
<dbReference type="EMBL" id="JAUEIF010000007">
    <property type="protein sequence ID" value="MDN0025625.1"/>
    <property type="molecule type" value="Genomic_DNA"/>
</dbReference>
<proteinExistence type="inferred from homology"/>
<dbReference type="EC" id="2.1.1.-" evidence="6"/>
<dbReference type="PANTHER" id="PTHR43648:SF1">
    <property type="entry name" value="ELECTRON TRANSFER FLAVOPROTEIN BETA SUBUNIT LYSINE METHYLTRANSFERASE"/>
    <property type="match status" value="1"/>
</dbReference>
<dbReference type="AlphaFoldDB" id="A0AAW7JUT6"/>
<dbReference type="GO" id="GO:0005840">
    <property type="term" value="C:ribosome"/>
    <property type="evidence" value="ECO:0007669"/>
    <property type="project" value="UniProtKB-KW"/>
</dbReference>
<evidence type="ECO:0000313" key="10">
    <source>
        <dbReference type="Proteomes" id="UP001168478"/>
    </source>
</evidence>
<protein>
    <recommendedName>
        <fullName evidence="6">Ribosomal protein L11 methyltransferase</fullName>
        <shortName evidence="6">L11 Mtase</shortName>
        <ecNumber evidence="6">2.1.1.-</ecNumber>
    </recommendedName>
</protein>
<feature type="binding site" evidence="6">
    <location>
        <position position="187"/>
    </location>
    <ligand>
        <name>S-adenosyl-L-methionine</name>
        <dbReference type="ChEBI" id="CHEBI:59789"/>
    </ligand>
</feature>
<evidence type="ECO:0000256" key="6">
    <source>
        <dbReference type="HAMAP-Rule" id="MF_00735"/>
    </source>
</evidence>
<reference evidence="8" key="2">
    <citation type="submission" date="2023-08" db="EMBL/GenBank/DDBJ databases">
        <title>Identification and characterization of horizontal gene transfer across gut microbiota members of farm animals based on homology search.</title>
        <authorList>
            <person name="Schwarzerova J."/>
            <person name="Nykrynova M."/>
            <person name="Jureckova K."/>
            <person name="Cejkova D."/>
            <person name="Rychlik I."/>
        </authorList>
    </citation>
    <scope>NUCLEOTIDE SEQUENCE</scope>
    <source>
        <strain evidence="8">ET15</strain>
        <strain evidence="7">ET37</strain>
    </source>
</reference>
<comment type="function">
    <text evidence="6">Methylates ribosomal protein L11.</text>
</comment>
<feature type="binding site" evidence="6">
    <location>
        <position position="232"/>
    </location>
    <ligand>
        <name>S-adenosyl-L-methionine</name>
        <dbReference type="ChEBI" id="CHEBI:59789"/>
    </ligand>
</feature>
<evidence type="ECO:0000256" key="2">
    <source>
        <dbReference type="ARBA" id="ARBA00022490"/>
    </source>
</evidence>
<evidence type="ECO:0000313" key="7">
    <source>
        <dbReference type="EMBL" id="MDN0022872.1"/>
    </source>
</evidence>
<keyword evidence="9" id="KW-1185">Reference proteome</keyword>
<feature type="binding site" evidence="6">
    <location>
        <position position="142"/>
    </location>
    <ligand>
        <name>S-adenosyl-L-methionine</name>
        <dbReference type="ChEBI" id="CHEBI:59789"/>
    </ligand>
</feature>
<reference evidence="8" key="1">
    <citation type="submission" date="2023-06" db="EMBL/GenBank/DDBJ databases">
        <authorList>
            <person name="Zeman M."/>
            <person name="Kubasova T."/>
            <person name="Jahodarova E."/>
            <person name="Nykrynova M."/>
            <person name="Rychlik I."/>
        </authorList>
    </citation>
    <scope>NUCLEOTIDE SEQUENCE</scope>
    <source>
        <strain evidence="8">ET15</strain>
        <strain evidence="7">ET37</strain>
    </source>
</reference>
<dbReference type="SUPFAM" id="SSF53335">
    <property type="entry name" value="S-adenosyl-L-methionine-dependent methyltransferases"/>
    <property type="match status" value="1"/>
</dbReference>
<dbReference type="RefSeq" id="WP_289825397.1">
    <property type="nucleotide sequence ID" value="NZ_JAUEIE010000006.1"/>
</dbReference>
<dbReference type="PIRSF" id="PIRSF000401">
    <property type="entry name" value="RPL11_MTase"/>
    <property type="match status" value="1"/>
</dbReference>
<keyword evidence="8" id="KW-0687">Ribonucleoprotein</keyword>
<dbReference type="GO" id="GO:0008276">
    <property type="term" value="F:protein methyltransferase activity"/>
    <property type="evidence" value="ECO:0007669"/>
    <property type="project" value="UniProtKB-UniRule"/>
</dbReference>
<dbReference type="Proteomes" id="UP001168478">
    <property type="component" value="Unassembled WGS sequence"/>
</dbReference>